<keyword evidence="2" id="KW-1185">Reference proteome</keyword>
<evidence type="ECO:0000313" key="2">
    <source>
        <dbReference type="Proteomes" id="UP001597365"/>
    </source>
</evidence>
<accession>A0ABW4PM41</accession>
<protein>
    <submittedName>
        <fullName evidence="1">Uncharacterized protein</fullName>
    </submittedName>
</protein>
<name>A0ABW4PM41_9ACTN</name>
<sequence length="175" mass="17971">MPTLEELTTGDGALLRAVAAPGRGLASTARPRARKPAGAYGERTAARVIEQVGEGGPDRRLRPGAGRARNTLAVLPAGNGPPGRPQSALRALARAGAVAVASPGEPGTAVAEAAREAGLPLLVPARTCTAPELLNRPLRRLTDALRESVGQRDRLLELSARPDRQGGGRSRCCAG</sequence>
<proteinExistence type="predicted"/>
<dbReference type="Proteomes" id="UP001597365">
    <property type="component" value="Unassembled WGS sequence"/>
</dbReference>
<gene>
    <name evidence="1" type="ORF">ACFSJS_17050</name>
</gene>
<comment type="caution">
    <text evidence="1">The sequence shown here is derived from an EMBL/GenBank/DDBJ whole genome shotgun (WGS) entry which is preliminary data.</text>
</comment>
<dbReference type="RefSeq" id="WP_380901185.1">
    <property type="nucleotide sequence ID" value="NZ_JBHUFU010000009.1"/>
</dbReference>
<reference evidence="2" key="1">
    <citation type="journal article" date="2019" name="Int. J. Syst. Evol. Microbiol.">
        <title>The Global Catalogue of Microorganisms (GCM) 10K type strain sequencing project: providing services to taxonomists for standard genome sequencing and annotation.</title>
        <authorList>
            <consortium name="The Broad Institute Genomics Platform"/>
            <consortium name="The Broad Institute Genome Sequencing Center for Infectious Disease"/>
            <person name="Wu L."/>
            <person name="Ma J."/>
        </authorList>
    </citation>
    <scope>NUCLEOTIDE SEQUENCE [LARGE SCALE GENOMIC DNA]</scope>
    <source>
        <strain evidence="2">CGMCC 4.7455</strain>
    </source>
</reference>
<organism evidence="1 2">
    <name type="scientific">Streptomyces desertarenae</name>
    <dbReference type="NCBI Taxonomy" id="2666184"/>
    <lineage>
        <taxon>Bacteria</taxon>
        <taxon>Bacillati</taxon>
        <taxon>Actinomycetota</taxon>
        <taxon>Actinomycetes</taxon>
        <taxon>Kitasatosporales</taxon>
        <taxon>Streptomycetaceae</taxon>
        <taxon>Streptomyces</taxon>
    </lineage>
</organism>
<evidence type="ECO:0000313" key="1">
    <source>
        <dbReference type="EMBL" id="MFD1831354.1"/>
    </source>
</evidence>
<dbReference type="EMBL" id="JBHUFU010000009">
    <property type="protein sequence ID" value="MFD1831354.1"/>
    <property type="molecule type" value="Genomic_DNA"/>
</dbReference>